<evidence type="ECO:0000256" key="6">
    <source>
        <dbReference type="ARBA" id="ARBA00022842"/>
    </source>
</evidence>
<proteinExistence type="predicted"/>
<dbReference type="GO" id="GO:0046872">
    <property type="term" value="F:metal ion binding"/>
    <property type="evidence" value="ECO:0007669"/>
    <property type="project" value="UniProtKB-KW"/>
</dbReference>
<dbReference type="AlphaFoldDB" id="A0A084BCG2"/>
<keyword evidence="7" id="KW-0229">DNA integration</keyword>
<evidence type="ECO:0000256" key="2">
    <source>
        <dbReference type="ARBA" id="ARBA00022722"/>
    </source>
</evidence>
<dbReference type="Pfam" id="PF25597">
    <property type="entry name" value="SH3_retrovirus"/>
    <property type="match status" value="1"/>
</dbReference>
<dbReference type="OrthoDB" id="4960422at2759"/>
<keyword evidence="9" id="KW-0239">DNA-directed DNA polymerase</keyword>
<evidence type="ECO:0000256" key="3">
    <source>
        <dbReference type="ARBA" id="ARBA00022723"/>
    </source>
</evidence>
<dbReference type="Gene3D" id="3.30.420.10">
    <property type="entry name" value="Ribonuclease H-like superfamily/Ribonuclease H"/>
    <property type="match status" value="1"/>
</dbReference>
<evidence type="ECO:0000256" key="4">
    <source>
        <dbReference type="ARBA" id="ARBA00022759"/>
    </source>
</evidence>
<organism evidence="14 15">
    <name type="scientific">Stachybotrys chartarum (strain CBS 109288 / IBT 7711)</name>
    <name type="common">Toxic black mold</name>
    <name type="synonym">Stilbospora chartarum</name>
    <dbReference type="NCBI Taxonomy" id="1280523"/>
    <lineage>
        <taxon>Eukaryota</taxon>
        <taxon>Fungi</taxon>
        <taxon>Dikarya</taxon>
        <taxon>Ascomycota</taxon>
        <taxon>Pezizomycotina</taxon>
        <taxon>Sordariomycetes</taxon>
        <taxon>Hypocreomycetidae</taxon>
        <taxon>Hypocreales</taxon>
        <taxon>Stachybotryaceae</taxon>
        <taxon>Stachybotrys</taxon>
    </lineage>
</organism>
<dbReference type="SUPFAM" id="SSF53098">
    <property type="entry name" value="Ribonuclease H-like"/>
    <property type="match status" value="1"/>
</dbReference>
<dbReference type="InterPro" id="IPR012337">
    <property type="entry name" value="RNaseH-like_sf"/>
</dbReference>
<keyword evidence="10" id="KW-0238">DNA-binding</keyword>
<dbReference type="InterPro" id="IPR036397">
    <property type="entry name" value="RNaseH_sf"/>
</dbReference>
<keyword evidence="6" id="KW-0460">Magnesium</keyword>
<dbReference type="GO" id="GO:0016787">
    <property type="term" value="F:hydrolase activity"/>
    <property type="evidence" value="ECO:0007669"/>
    <property type="project" value="UniProtKB-KW"/>
</dbReference>
<keyword evidence="8" id="KW-0695">RNA-directed DNA polymerase</keyword>
<accession>A0A084BCG2</accession>
<evidence type="ECO:0000256" key="8">
    <source>
        <dbReference type="ARBA" id="ARBA00022918"/>
    </source>
</evidence>
<dbReference type="GO" id="GO:0004519">
    <property type="term" value="F:endonuclease activity"/>
    <property type="evidence" value="ECO:0007669"/>
    <property type="project" value="UniProtKB-KW"/>
</dbReference>
<evidence type="ECO:0000256" key="7">
    <source>
        <dbReference type="ARBA" id="ARBA00022908"/>
    </source>
</evidence>
<evidence type="ECO:0000259" key="13">
    <source>
        <dbReference type="Pfam" id="PF25597"/>
    </source>
</evidence>
<dbReference type="Proteomes" id="UP000028045">
    <property type="component" value="Unassembled WGS sequence"/>
</dbReference>
<dbReference type="InterPro" id="IPR057670">
    <property type="entry name" value="SH3_retrovirus"/>
</dbReference>
<dbReference type="GO" id="GO:0003677">
    <property type="term" value="F:DNA binding"/>
    <property type="evidence" value="ECO:0007669"/>
    <property type="project" value="UniProtKB-KW"/>
</dbReference>
<keyword evidence="9" id="KW-0808">Transferase</keyword>
<evidence type="ECO:0000256" key="1">
    <source>
        <dbReference type="ARBA" id="ARBA00022695"/>
    </source>
</evidence>
<keyword evidence="2" id="KW-0540">Nuclease</keyword>
<dbReference type="PANTHER" id="PTHR42648">
    <property type="entry name" value="TRANSPOSASE, PUTATIVE-RELATED"/>
    <property type="match status" value="1"/>
</dbReference>
<gene>
    <name evidence="14" type="ORF">S7711_09304</name>
</gene>
<keyword evidence="4" id="KW-0255">Endonuclease</keyword>
<dbReference type="GO" id="GO:0015074">
    <property type="term" value="P:DNA integration"/>
    <property type="evidence" value="ECO:0007669"/>
    <property type="project" value="UniProtKB-KW"/>
</dbReference>
<feature type="domain" description="Retroviral polymerase SH3-like" evidence="13">
    <location>
        <begin position="136"/>
        <end position="199"/>
    </location>
</feature>
<evidence type="ECO:0000256" key="11">
    <source>
        <dbReference type="ARBA" id="ARBA00023172"/>
    </source>
</evidence>
<keyword evidence="15" id="KW-1185">Reference proteome</keyword>
<dbReference type="GO" id="GO:0003887">
    <property type="term" value="F:DNA-directed DNA polymerase activity"/>
    <property type="evidence" value="ECO:0007669"/>
    <property type="project" value="UniProtKB-KW"/>
</dbReference>
<dbReference type="EMBL" id="KL647383">
    <property type="protein sequence ID" value="KEY75241.1"/>
    <property type="molecule type" value="Genomic_DNA"/>
</dbReference>
<reference evidence="14 15" key="1">
    <citation type="journal article" date="2014" name="BMC Genomics">
        <title>Comparative genome sequencing reveals chemotype-specific gene clusters in the toxigenic black mold Stachybotrys.</title>
        <authorList>
            <person name="Semeiks J."/>
            <person name="Borek D."/>
            <person name="Otwinowski Z."/>
            <person name="Grishin N.V."/>
        </authorList>
    </citation>
    <scope>NUCLEOTIDE SEQUENCE [LARGE SCALE GENOMIC DNA]</scope>
    <source>
        <strain evidence="15">CBS 109288 / IBT 7711</strain>
    </source>
</reference>
<name>A0A084BCG2_STACB</name>
<evidence type="ECO:0000256" key="9">
    <source>
        <dbReference type="ARBA" id="ARBA00022932"/>
    </source>
</evidence>
<dbReference type="GO" id="GO:0003964">
    <property type="term" value="F:RNA-directed DNA polymerase activity"/>
    <property type="evidence" value="ECO:0007669"/>
    <property type="project" value="UniProtKB-KW"/>
</dbReference>
<keyword evidence="11" id="KW-0233">DNA recombination</keyword>
<keyword evidence="3" id="KW-0479">Metal-binding</keyword>
<feature type="region of interest" description="Disordered" evidence="12">
    <location>
        <begin position="264"/>
        <end position="305"/>
    </location>
</feature>
<sequence length="305" mass="34208">MACYQWTLFSAKRSQCQQVTENWVGRVENTSGERPVQVFIYDNARESLGKLMQNFNNKNRITVRTGVPYVSAHRGRIERAGRTLMDSARACGIAMELPDLLPTSANPENKSLVALMFEKLRINIKPTIVHLRTWGCVAYSTKPEQLIPRTLKMSTRAWKGRLVGIEGICGRIYKVWLPKEEKVIHARDVSFDENDHKEDTKLDGGVEFEVELVDPEIIEGASVDQQPVIEEDEDEAGISFASLQVRLLEPTPTPDDILAEEMPLPVMVEGTPDEQGHDLPVSDDDFVDAEDGTPAPIQPIEKDVP</sequence>
<evidence type="ECO:0000256" key="12">
    <source>
        <dbReference type="SAM" id="MobiDB-lite"/>
    </source>
</evidence>
<evidence type="ECO:0000256" key="5">
    <source>
        <dbReference type="ARBA" id="ARBA00022801"/>
    </source>
</evidence>
<evidence type="ECO:0000313" key="15">
    <source>
        <dbReference type="Proteomes" id="UP000028045"/>
    </source>
</evidence>
<protein>
    <recommendedName>
        <fullName evidence="13">Retroviral polymerase SH3-like domain-containing protein</fullName>
    </recommendedName>
</protein>
<dbReference type="InterPro" id="IPR039537">
    <property type="entry name" value="Retrotran_Ty1/copia-like"/>
</dbReference>
<evidence type="ECO:0000313" key="14">
    <source>
        <dbReference type="EMBL" id="KEY75241.1"/>
    </source>
</evidence>
<dbReference type="GO" id="GO:0006310">
    <property type="term" value="P:DNA recombination"/>
    <property type="evidence" value="ECO:0007669"/>
    <property type="project" value="UniProtKB-KW"/>
</dbReference>
<keyword evidence="5" id="KW-0378">Hydrolase</keyword>
<dbReference type="PANTHER" id="PTHR42648:SF11">
    <property type="entry name" value="TRANSPOSON TY4-P GAG-POL POLYPROTEIN"/>
    <property type="match status" value="1"/>
</dbReference>
<keyword evidence="1" id="KW-0548">Nucleotidyltransferase</keyword>
<evidence type="ECO:0000256" key="10">
    <source>
        <dbReference type="ARBA" id="ARBA00023125"/>
    </source>
</evidence>
<dbReference type="HOGENOM" id="CLU_1107722_0_0_1"/>
<feature type="compositionally biased region" description="Acidic residues" evidence="12">
    <location>
        <begin position="281"/>
        <end position="291"/>
    </location>
</feature>